<organism evidence="1 2">
    <name type="scientific">Marchantia polymorpha</name>
    <name type="common">Common liverwort</name>
    <name type="synonym">Marchantia aquatica</name>
    <dbReference type="NCBI Taxonomy" id="3197"/>
    <lineage>
        <taxon>Eukaryota</taxon>
        <taxon>Viridiplantae</taxon>
        <taxon>Streptophyta</taxon>
        <taxon>Embryophyta</taxon>
        <taxon>Marchantiophyta</taxon>
        <taxon>Marchantiopsida</taxon>
        <taxon>Marchantiidae</taxon>
        <taxon>Marchantiales</taxon>
        <taxon>Marchantiaceae</taxon>
        <taxon>Marchantia</taxon>
    </lineage>
</organism>
<name>A0A2R6WJS0_MARPO</name>
<dbReference type="AlphaFoldDB" id="A0A2R6WJS0"/>
<evidence type="ECO:0000313" key="2">
    <source>
        <dbReference type="Proteomes" id="UP000244005"/>
    </source>
</evidence>
<protein>
    <submittedName>
        <fullName evidence="1">Uncharacterized protein</fullName>
    </submittedName>
</protein>
<dbReference type="Gramene" id="Mp8g12530.1">
    <property type="protein sequence ID" value="Mp8g12530.1.cds1"/>
    <property type="gene ID" value="Mp8g12530"/>
</dbReference>
<reference evidence="2" key="1">
    <citation type="journal article" date="2017" name="Cell">
        <title>Insights into land plant evolution garnered from the Marchantia polymorpha genome.</title>
        <authorList>
            <person name="Bowman J.L."/>
            <person name="Kohchi T."/>
            <person name="Yamato K.T."/>
            <person name="Jenkins J."/>
            <person name="Shu S."/>
            <person name="Ishizaki K."/>
            <person name="Yamaoka S."/>
            <person name="Nishihama R."/>
            <person name="Nakamura Y."/>
            <person name="Berger F."/>
            <person name="Adam C."/>
            <person name="Aki S.S."/>
            <person name="Althoff F."/>
            <person name="Araki T."/>
            <person name="Arteaga-Vazquez M.A."/>
            <person name="Balasubrmanian S."/>
            <person name="Barry K."/>
            <person name="Bauer D."/>
            <person name="Boehm C.R."/>
            <person name="Briginshaw L."/>
            <person name="Caballero-Perez J."/>
            <person name="Catarino B."/>
            <person name="Chen F."/>
            <person name="Chiyoda S."/>
            <person name="Chovatia M."/>
            <person name="Davies K.M."/>
            <person name="Delmans M."/>
            <person name="Demura T."/>
            <person name="Dierschke T."/>
            <person name="Dolan L."/>
            <person name="Dorantes-Acosta A.E."/>
            <person name="Eklund D.M."/>
            <person name="Florent S.N."/>
            <person name="Flores-Sandoval E."/>
            <person name="Fujiyama A."/>
            <person name="Fukuzawa H."/>
            <person name="Galik B."/>
            <person name="Grimanelli D."/>
            <person name="Grimwood J."/>
            <person name="Grossniklaus U."/>
            <person name="Hamada T."/>
            <person name="Haseloff J."/>
            <person name="Hetherington A.J."/>
            <person name="Higo A."/>
            <person name="Hirakawa Y."/>
            <person name="Hundley H.N."/>
            <person name="Ikeda Y."/>
            <person name="Inoue K."/>
            <person name="Inoue S.I."/>
            <person name="Ishida S."/>
            <person name="Jia Q."/>
            <person name="Kakita M."/>
            <person name="Kanazawa T."/>
            <person name="Kawai Y."/>
            <person name="Kawashima T."/>
            <person name="Kennedy M."/>
            <person name="Kinose K."/>
            <person name="Kinoshita T."/>
            <person name="Kohara Y."/>
            <person name="Koide E."/>
            <person name="Komatsu K."/>
            <person name="Kopischke S."/>
            <person name="Kubo M."/>
            <person name="Kyozuka J."/>
            <person name="Lagercrantz U."/>
            <person name="Lin S.S."/>
            <person name="Lindquist E."/>
            <person name="Lipzen A.M."/>
            <person name="Lu C.W."/>
            <person name="De Luna E."/>
            <person name="Martienssen R.A."/>
            <person name="Minamino N."/>
            <person name="Mizutani M."/>
            <person name="Mizutani M."/>
            <person name="Mochizuki N."/>
            <person name="Monte I."/>
            <person name="Mosher R."/>
            <person name="Nagasaki H."/>
            <person name="Nakagami H."/>
            <person name="Naramoto S."/>
            <person name="Nishitani K."/>
            <person name="Ohtani M."/>
            <person name="Okamoto T."/>
            <person name="Okumura M."/>
            <person name="Phillips J."/>
            <person name="Pollak B."/>
            <person name="Reinders A."/>
            <person name="Rovekamp M."/>
            <person name="Sano R."/>
            <person name="Sawa S."/>
            <person name="Schmid M.W."/>
            <person name="Shirakawa M."/>
            <person name="Solano R."/>
            <person name="Spunde A."/>
            <person name="Suetsugu N."/>
            <person name="Sugano S."/>
            <person name="Sugiyama A."/>
            <person name="Sun R."/>
            <person name="Suzuki Y."/>
            <person name="Takenaka M."/>
            <person name="Takezawa D."/>
            <person name="Tomogane H."/>
            <person name="Tsuzuki M."/>
            <person name="Ueda T."/>
            <person name="Umeda M."/>
            <person name="Ward J.M."/>
            <person name="Watanabe Y."/>
            <person name="Yazaki K."/>
            <person name="Yokoyama R."/>
            <person name="Yoshitake Y."/>
            <person name="Yotsui I."/>
            <person name="Zachgo S."/>
            <person name="Schmutz J."/>
        </authorList>
    </citation>
    <scope>NUCLEOTIDE SEQUENCE [LARGE SCALE GENOMIC DNA]</scope>
    <source>
        <strain evidence="2">Tak-1</strain>
    </source>
</reference>
<evidence type="ECO:0000313" key="1">
    <source>
        <dbReference type="EMBL" id="PTQ34107.1"/>
    </source>
</evidence>
<dbReference type="Proteomes" id="UP000244005">
    <property type="component" value="Unassembled WGS sequence"/>
</dbReference>
<dbReference type="EMBL" id="KZ772755">
    <property type="protein sequence ID" value="PTQ34107.1"/>
    <property type="molecule type" value="Genomic_DNA"/>
</dbReference>
<proteinExistence type="predicted"/>
<gene>
    <name evidence="1" type="ORF">MARPO_0083s0067</name>
</gene>
<sequence>MEVSSVPWSCGQSTCPLPSDLRSLSARKLLRCHFKIREHRSLQRCVASASYARSDARAHRRPSCLSCHGALTPLRLQSQSVAERILRAGSYCPSSCPDENCVRLS</sequence>
<keyword evidence="2" id="KW-1185">Reference proteome</keyword>
<accession>A0A2R6WJS0</accession>